<dbReference type="Proteomes" id="UP000198795">
    <property type="component" value="Unassembled WGS sequence"/>
</dbReference>
<name>A0A1H0JHL0_9HYPH</name>
<organism evidence="2 3">
    <name type="scientific">Filomicrobium insigne</name>
    <dbReference type="NCBI Taxonomy" id="418854"/>
    <lineage>
        <taxon>Bacteria</taxon>
        <taxon>Pseudomonadati</taxon>
        <taxon>Pseudomonadota</taxon>
        <taxon>Alphaproteobacteria</taxon>
        <taxon>Hyphomicrobiales</taxon>
        <taxon>Hyphomicrobiaceae</taxon>
        <taxon>Filomicrobium</taxon>
    </lineage>
</organism>
<keyword evidence="1" id="KW-0472">Membrane</keyword>
<dbReference type="EMBL" id="FNJC01000001">
    <property type="protein sequence ID" value="SDO43196.1"/>
    <property type="molecule type" value="Genomic_DNA"/>
</dbReference>
<protein>
    <recommendedName>
        <fullName evidence="4">DUF3309 domain-containing protein</fullName>
    </recommendedName>
</protein>
<sequence length="58" mass="6202">MKTEAPNLLETILIILLVLLLIGALPAWPYSRSWGPAPSGIIGTILIILVVLALLGRI</sequence>
<gene>
    <name evidence="2" type="ORF">SAMN04488061_1167</name>
</gene>
<accession>A0A1H0JHL0</accession>
<dbReference type="InterPro" id="IPR021738">
    <property type="entry name" value="DUF3309"/>
</dbReference>
<evidence type="ECO:0000256" key="1">
    <source>
        <dbReference type="SAM" id="Phobius"/>
    </source>
</evidence>
<evidence type="ECO:0008006" key="4">
    <source>
        <dbReference type="Google" id="ProtNLM"/>
    </source>
</evidence>
<feature type="transmembrane region" description="Helical" evidence="1">
    <location>
        <begin position="12"/>
        <end position="31"/>
    </location>
</feature>
<evidence type="ECO:0000313" key="3">
    <source>
        <dbReference type="Proteomes" id="UP000198795"/>
    </source>
</evidence>
<keyword evidence="1" id="KW-0812">Transmembrane</keyword>
<proteinExistence type="predicted"/>
<keyword evidence="3" id="KW-1185">Reference proteome</keyword>
<comment type="caution">
    <text evidence="2">The sequence shown here is derived from an EMBL/GenBank/DDBJ whole genome shotgun (WGS) entry which is preliminary data.</text>
</comment>
<feature type="transmembrane region" description="Helical" evidence="1">
    <location>
        <begin position="37"/>
        <end position="55"/>
    </location>
</feature>
<reference evidence="2 3" key="1">
    <citation type="submission" date="2016-10" db="EMBL/GenBank/DDBJ databases">
        <authorList>
            <person name="Varghese N."/>
            <person name="Submissions S."/>
        </authorList>
    </citation>
    <scope>NUCLEOTIDE SEQUENCE [LARGE SCALE GENOMIC DNA]</scope>
    <source>
        <strain evidence="2 3">CGMCC 1.6497</strain>
    </source>
</reference>
<dbReference type="Pfam" id="PF11752">
    <property type="entry name" value="DUF3309"/>
    <property type="match status" value="1"/>
</dbReference>
<evidence type="ECO:0000313" key="2">
    <source>
        <dbReference type="EMBL" id="SDO43196.1"/>
    </source>
</evidence>
<keyword evidence="1" id="KW-1133">Transmembrane helix</keyword>